<dbReference type="GO" id="GO:0048288">
    <property type="term" value="P:nuclear membrane fusion involved in karyogamy"/>
    <property type="evidence" value="ECO:0007669"/>
    <property type="project" value="UniProtKB-UniRule"/>
</dbReference>
<feature type="transmembrane region" description="Helical" evidence="11">
    <location>
        <begin position="491"/>
        <end position="512"/>
    </location>
</feature>
<dbReference type="Pfam" id="PF04163">
    <property type="entry name" value="Tht1"/>
    <property type="match status" value="1"/>
</dbReference>
<evidence type="ECO:0008006" key="14">
    <source>
        <dbReference type="Google" id="ProtNLM"/>
    </source>
</evidence>
<evidence type="ECO:0000256" key="9">
    <source>
        <dbReference type="ARBA" id="ARBA00023180"/>
    </source>
</evidence>
<dbReference type="GO" id="GO:0000742">
    <property type="term" value="P:karyogamy involved in conjugation with cellular fusion"/>
    <property type="evidence" value="ECO:0007669"/>
    <property type="project" value="UniProtKB-UniRule"/>
</dbReference>
<evidence type="ECO:0000313" key="12">
    <source>
        <dbReference type="EMBL" id="KAJ5168580.1"/>
    </source>
</evidence>
<dbReference type="OrthoDB" id="5311848at2759"/>
<sequence length="522" mass="57575">MTPPITVPVLQYNGCFFALTEEDKPHLPADASDDSNAITYLTSNARQQDSIFTEAVQLLESMSSSPSCNRVAATRLVTSCQDLGGKGNADPDTNEILDRIRSIYAARLAICELDGAGAVVPQSCLPVTIPSPEPAKSRFRFLRKFRSTDCDEEVVSKSQLGQCLGALESRPQWWTSYSNNRQNAMIICQASRIEVEKEELLDLHQSILKSSVKLDEGLQETLRKASVTSTQHQAFLQTVQGLQNTLVLDLEKNASLFRGLFGRFLHDIEAGFDTVATIVASALSKVQMESLFLSKNIHNMSSQVDALQQVLRATHEDTVAHSQQALQVHQENTLAVNELALDLHYALESLAETDIAKLSQQMQNVDVALEWLTSRLILVLEQESKMEERLGAMDASIKQSQTMADQLQKAHRLQADSLVTQQQAAESIRLNMQVSQALLDRATAAAANLQMIIDDAAIKYKQTPGLHQVGLSIWTVCLVLLIFIGAQNFKVAISLLFFIFGHLIATTIFPFFKVYGASGIPI</sequence>
<evidence type="ECO:0000256" key="1">
    <source>
        <dbReference type="ARBA" id="ARBA00003389"/>
    </source>
</evidence>
<accession>A0A9W9LQ08</accession>
<dbReference type="AlphaFoldDB" id="A0A9W9LQ08"/>
<dbReference type="PANTHER" id="PTHR28012:SF1">
    <property type="entry name" value="NUCLEAR FUSION PROTEIN KAR5"/>
    <property type="match status" value="1"/>
</dbReference>
<evidence type="ECO:0000256" key="8">
    <source>
        <dbReference type="ARBA" id="ARBA00023136"/>
    </source>
</evidence>
<protein>
    <recommendedName>
        <fullName evidence="14">Nuclear membrane fusion protein Kar5</fullName>
    </recommendedName>
</protein>
<dbReference type="EMBL" id="JAPQKN010000002">
    <property type="protein sequence ID" value="KAJ5168580.1"/>
    <property type="molecule type" value="Genomic_DNA"/>
</dbReference>
<keyword evidence="6 11" id="KW-0256">Endoplasmic reticulum</keyword>
<evidence type="ECO:0000256" key="6">
    <source>
        <dbReference type="ARBA" id="ARBA00022824"/>
    </source>
</evidence>
<reference evidence="12" key="2">
    <citation type="journal article" date="2023" name="IMA Fungus">
        <title>Comparative genomic study of the Penicillium genus elucidates a diverse pangenome and 15 lateral gene transfer events.</title>
        <authorList>
            <person name="Petersen C."/>
            <person name="Sorensen T."/>
            <person name="Nielsen M.R."/>
            <person name="Sondergaard T.E."/>
            <person name="Sorensen J.L."/>
            <person name="Fitzpatrick D.A."/>
            <person name="Frisvad J.C."/>
            <person name="Nielsen K.L."/>
        </authorList>
    </citation>
    <scope>NUCLEOTIDE SEQUENCE</scope>
    <source>
        <strain evidence="12">IBT 26290</strain>
    </source>
</reference>
<comment type="caution">
    <text evidence="12">The sequence shown here is derived from an EMBL/GenBank/DDBJ whole genome shotgun (WGS) entry which is preliminary data.</text>
</comment>
<feature type="transmembrane region" description="Helical" evidence="11">
    <location>
        <begin position="465"/>
        <end position="484"/>
    </location>
</feature>
<comment type="similarity">
    <text evidence="2 11">Belongs to the KAR5 family.</text>
</comment>
<evidence type="ECO:0000256" key="10">
    <source>
        <dbReference type="ARBA" id="ARBA00023242"/>
    </source>
</evidence>
<organism evidence="12 13">
    <name type="scientific">Penicillium canariense</name>
    <dbReference type="NCBI Taxonomy" id="189055"/>
    <lineage>
        <taxon>Eukaryota</taxon>
        <taxon>Fungi</taxon>
        <taxon>Dikarya</taxon>
        <taxon>Ascomycota</taxon>
        <taxon>Pezizomycotina</taxon>
        <taxon>Eurotiomycetes</taxon>
        <taxon>Eurotiomycetidae</taxon>
        <taxon>Eurotiales</taxon>
        <taxon>Aspergillaceae</taxon>
        <taxon>Penicillium</taxon>
    </lineage>
</organism>
<comment type="function">
    <text evidence="1 11">Required for nuclear membrane fusion during karyogamy.</text>
</comment>
<dbReference type="Proteomes" id="UP001149163">
    <property type="component" value="Unassembled WGS sequence"/>
</dbReference>
<dbReference type="GO" id="GO:0005789">
    <property type="term" value="C:endoplasmic reticulum membrane"/>
    <property type="evidence" value="ECO:0007669"/>
    <property type="project" value="UniProtKB-SubCell"/>
</dbReference>
<evidence type="ECO:0000256" key="4">
    <source>
        <dbReference type="ARBA" id="ARBA00022692"/>
    </source>
</evidence>
<keyword evidence="8 11" id="KW-0472">Membrane</keyword>
<keyword evidence="5 11" id="KW-0732">Signal</keyword>
<proteinExistence type="inferred from homology"/>
<name>A0A9W9LQ08_9EURO</name>
<comment type="subcellular location">
    <subcellularLocation>
        <location evidence="11">Endoplasmic reticulum membrane</location>
    </subcellularLocation>
    <subcellularLocation>
        <location evidence="11">Nucleus membrane</location>
    </subcellularLocation>
</comment>
<reference evidence="12" key="1">
    <citation type="submission" date="2022-11" db="EMBL/GenBank/DDBJ databases">
        <authorList>
            <person name="Petersen C."/>
        </authorList>
    </citation>
    <scope>NUCLEOTIDE SEQUENCE</scope>
    <source>
        <strain evidence="12">IBT 26290</strain>
    </source>
</reference>
<keyword evidence="13" id="KW-1185">Reference proteome</keyword>
<evidence type="ECO:0000256" key="11">
    <source>
        <dbReference type="RuleBase" id="RU368082"/>
    </source>
</evidence>
<keyword evidence="10 11" id="KW-0539">Nucleus</keyword>
<keyword evidence="3 11" id="KW-0415">Karyogamy</keyword>
<gene>
    <name evidence="12" type="ORF">N7482_004174</name>
</gene>
<dbReference type="PANTHER" id="PTHR28012">
    <property type="entry name" value="NUCLEAR FUSION PROTEIN KAR5"/>
    <property type="match status" value="1"/>
</dbReference>
<evidence type="ECO:0000256" key="7">
    <source>
        <dbReference type="ARBA" id="ARBA00022989"/>
    </source>
</evidence>
<keyword evidence="4 11" id="KW-0812">Transmembrane</keyword>
<evidence type="ECO:0000256" key="3">
    <source>
        <dbReference type="ARBA" id="ARBA00022459"/>
    </source>
</evidence>
<dbReference type="InterPro" id="IPR007292">
    <property type="entry name" value="Nuclear_fusion_Kar5"/>
</dbReference>
<dbReference type="GeneID" id="81425475"/>
<keyword evidence="7 11" id="KW-1133">Transmembrane helix</keyword>
<dbReference type="RefSeq" id="XP_056545041.1">
    <property type="nucleotide sequence ID" value="XM_056686299.1"/>
</dbReference>
<evidence type="ECO:0000256" key="2">
    <source>
        <dbReference type="ARBA" id="ARBA00010473"/>
    </source>
</evidence>
<keyword evidence="9" id="KW-0325">Glycoprotein</keyword>
<evidence type="ECO:0000256" key="5">
    <source>
        <dbReference type="ARBA" id="ARBA00022729"/>
    </source>
</evidence>
<dbReference type="GO" id="GO:0031965">
    <property type="term" value="C:nuclear membrane"/>
    <property type="evidence" value="ECO:0007669"/>
    <property type="project" value="UniProtKB-SubCell"/>
</dbReference>
<evidence type="ECO:0000313" key="13">
    <source>
        <dbReference type="Proteomes" id="UP001149163"/>
    </source>
</evidence>